<dbReference type="EMBL" id="JANPWB010000016">
    <property type="protein sequence ID" value="KAJ1085884.1"/>
    <property type="molecule type" value="Genomic_DNA"/>
</dbReference>
<evidence type="ECO:0000313" key="3">
    <source>
        <dbReference type="Proteomes" id="UP001066276"/>
    </source>
</evidence>
<keyword evidence="3" id="KW-1185">Reference proteome</keyword>
<evidence type="ECO:0000313" key="2">
    <source>
        <dbReference type="EMBL" id="KAJ1085884.1"/>
    </source>
</evidence>
<organism evidence="2 3">
    <name type="scientific">Pleurodeles waltl</name>
    <name type="common">Iberian ribbed newt</name>
    <dbReference type="NCBI Taxonomy" id="8319"/>
    <lineage>
        <taxon>Eukaryota</taxon>
        <taxon>Metazoa</taxon>
        <taxon>Chordata</taxon>
        <taxon>Craniata</taxon>
        <taxon>Vertebrata</taxon>
        <taxon>Euteleostomi</taxon>
        <taxon>Amphibia</taxon>
        <taxon>Batrachia</taxon>
        <taxon>Caudata</taxon>
        <taxon>Salamandroidea</taxon>
        <taxon>Salamandridae</taxon>
        <taxon>Pleurodelinae</taxon>
        <taxon>Pleurodeles</taxon>
    </lineage>
</organism>
<evidence type="ECO:0008006" key="4">
    <source>
        <dbReference type="Google" id="ProtNLM"/>
    </source>
</evidence>
<comment type="caution">
    <text evidence="2">The sequence shown here is derived from an EMBL/GenBank/DDBJ whole genome shotgun (WGS) entry which is preliminary data.</text>
</comment>
<protein>
    <recommendedName>
        <fullName evidence="4">Secreted protein</fullName>
    </recommendedName>
</protein>
<proteinExistence type="predicted"/>
<sequence length="89" mass="9374">MQVRLSPVSVSLKKCCAPVPCLPASAAFMQLTCTRTTGPRMHRAVSRAKRGASVPGAMETPGRRGEACQSRAVNTGCARTEGVGSDRKK</sequence>
<dbReference type="AlphaFoldDB" id="A0AAV7L4Q3"/>
<gene>
    <name evidence="2" type="ORF">NDU88_006008</name>
</gene>
<name>A0AAV7L4Q3_PLEWA</name>
<dbReference type="Proteomes" id="UP001066276">
    <property type="component" value="Chromosome 12"/>
</dbReference>
<reference evidence="2" key="1">
    <citation type="journal article" date="2022" name="bioRxiv">
        <title>Sequencing and chromosome-scale assembly of the giantPleurodeles waltlgenome.</title>
        <authorList>
            <person name="Brown T."/>
            <person name="Elewa A."/>
            <person name="Iarovenko S."/>
            <person name="Subramanian E."/>
            <person name="Araus A.J."/>
            <person name="Petzold A."/>
            <person name="Susuki M."/>
            <person name="Suzuki K.-i.T."/>
            <person name="Hayashi T."/>
            <person name="Toyoda A."/>
            <person name="Oliveira C."/>
            <person name="Osipova E."/>
            <person name="Leigh N.D."/>
            <person name="Simon A."/>
            <person name="Yun M.H."/>
        </authorList>
    </citation>
    <scope>NUCLEOTIDE SEQUENCE</scope>
    <source>
        <strain evidence="2">20211129_DDA</strain>
        <tissue evidence="2">Liver</tissue>
    </source>
</reference>
<feature type="region of interest" description="Disordered" evidence="1">
    <location>
        <begin position="42"/>
        <end position="71"/>
    </location>
</feature>
<evidence type="ECO:0000256" key="1">
    <source>
        <dbReference type="SAM" id="MobiDB-lite"/>
    </source>
</evidence>
<accession>A0AAV7L4Q3</accession>